<evidence type="ECO:0000256" key="2">
    <source>
        <dbReference type="ARBA" id="ARBA00022670"/>
    </source>
</evidence>
<dbReference type="PANTHER" id="PTHR24276:SF98">
    <property type="entry name" value="FI18310P1-RELATED"/>
    <property type="match status" value="1"/>
</dbReference>
<reference evidence="8" key="1">
    <citation type="submission" date="2021-01" db="UniProtKB">
        <authorList>
            <consortium name="EnsemblMetazoa"/>
        </authorList>
    </citation>
    <scope>IDENTIFICATION</scope>
</reference>
<dbReference type="InterPro" id="IPR001314">
    <property type="entry name" value="Peptidase_S1A"/>
</dbReference>
<keyword evidence="3" id="KW-0378">Hydrolase</keyword>
<dbReference type="EnsemblMetazoa" id="NM_001170877">
    <property type="protein sequence ID" value="NP_001164348"/>
    <property type="gene ID" value="hmm536144"/>
</dbReference>
<evidence type="ECO:0000256" key="3">
    <source>
        <dbReference type="ARBA" id="ARBA00022801"/>
    </source>
</evidence>
<dbReference type="GO" id="GO:0004252">
    <property type="term" value="F:serine-type endopeptidase activity"/>
    <property type="evidence" value="ECO:0007669"/>
    <property type="project" value="InterPro"/>
</dbReference>
<keyword evidence="9" id="KW-1185">Reference proteome</keyword>
<dbReference type="AlphaFoldDB" id="A0A7M6UM16"/>
<feature type="domain" description="Peptidase S1" evidence="7">
    <location>
        <begin position="24"/>
        <end position="267"/>
    </location>
</feature>
<dbReference type="InParanoid" id="A0A7M6UM16"/>
<evidence type="ECO:0000313" key="8">
    <source>
        <dbReference type="EnsemblMetazoa" id="NP_001164348"/>
    </source>
</evidence>
<keyword evidence="6" id="KW-0732">Signal</keyword>
<dbReference type="InterPro" id="IPR043504">
    <property type="entry name" value="Peptidase_S1_PA_chymotrypsin"/>
</dbReference>
<feature type="chain" id="PRO_5029671715" description="Peptidase S1 domain-containing protein" evidence="6">
    <location>
        <begin position="22"/>
        <end position="269"/>
    </location>
</feature>
<organism evidence="8 9">
    <name type="scientific">Nasonia vitripennis</name>
    <name type="common">Parasitic wasp</name>
    <dbReference type="NCBI Taxonomy" id="7425"/>
    <lineage>
        <taxon>Eukaryota</taxon>
        <taxon>Metazoa</taxon>
        <taxon>Ecdysozoa</taxon>
        <taxon>Arthropoda</taxon>
        <taxon>Hexapoda</taxon>
        <taxon>Insecta</taxon>
        <taxon>Pterygota</taxon>
        <taxon>Neoptera</taxon>
        <taxon>Endopterygota</taxon>
        <taxon>Hymenoptera</taxon>
        <taxon>Apocrita</taxon>
        <taxon>Proctotrupomorpha</taxon>
        <taxon>Chalcidoidea</taxon>
        <taxon>Pteromalidae</taxon>
        <taxon>Pteromalinae</taxon>
        <taxon>Nasonia</taxon>
    </lineage>
</organism>
<evidence type="ECO:0000259" key="7">
    <source>
        <dbReference type="PROSITE" id="PS50240"/>
    </source>
</evidence>
<keyword evidence="4" id="KW-0720">Serine protease</keyword>
<dbReference type="RefSeq" id="NP_001164348.1">
    <property type="nucleotide sequence ID" value="NM_001170877.1"/>
</dbReference>
<keyword evidence="5" id="KW-1015">Disulfide bond</keyword>
<comment type="similarity">
    <text evidence="1">Belongs to the peptidase S1 family.</text>
</comment>
<accession>A0A7M6UM16</accession>
<dbReference type="Pfam" id="PF00089">
    <property type="entry name" value="Trypsin"/>
    <property type="match status" value="1"/>
</dbReference>
<dbReference type="InterPro" id="IPR001254">
    <property type="entry name" value="Trypsin_dom"/>
</dbReference>
<name>A0A7M6UM16_NASVI</name>
<dbReference type="GO" id="GO:0006508">
    <property type="term" value="P:proteolysis"/>
    <property type="evidence" value="ECO:0007669"/>
    <property type="project" value="UniProtKB-KW"/>
</dbReference>
<dbReference type="GeneID" id="100302049"/>
<dbReference type="PANTHER" id="PTHR24276">
    <property type="entry name" value="POLYSERASE-RELATED"/>
    <property type="match status" value="1"/>
</dbReference>
<dbReference type="SUPFAM" id="SSF50494">
    <property type="entry name" value="Trypsin-like serine proteases"/>
    <property type="match status" value="1"/>
</dbReference>
<evidence type="ECO:0000313" key="9">
    <source>
        <dbReference type="Proteomes" id="UP000002358"/>
    </source>
</evidence>
<keyword evidence="2" id="KW-0645">Protease</keyword>
<dbReference type="PRINTS" id="PR00722">
    <property type="entry name" value="CHYMOTRYPSIN"/>
</dbReference>
<dbReference type="Gene3D" id="2.40.10.10">
    <property type="entry name" value="Trypsin-like serine proteases"/>
    <property type="match status" value="1"/>
</dbReference>
<dbReference type="SMART" id="SM00020">
    <property type="entry name" value="Tryp_SPc"/>
    <property type="match status" value="1"/>
</dbReference>
<dbReference type="PROSITE" id="PS50240">
    <property type="entry name" value="TRYPSIN_DOM"/>
    <property type="match status" value="1"/>
</dbReference>
<protein>
    <recommendedName>
        <fullName evidence="7">Peptidase S1 domain-containing protein</fullName>
    </recommendedName>
</protein>
<evidence type="ECO:0000256" key="6">
    <source>
        <dbReference type="SAM" id="SignalP"/>
    </source>
</evidence>
<dbReference type="SMR" id="A0A7M6UM16"/>
<dbReference type="InterPro" id="IPR009003">
    <property type="entry name" value="Peptidase_S1_PA"/>
</dbReference>
<dbReference type="Proteomes" id="UP000002358">
    <property type="component" value="Chromosome 1"/>
</dbReference>
<evidence type="ECO:0000256" key="4">
    <source>
        <dbReference type="ARBA" id="ARBA00022825"/>
    </source>
</evidence>
<dbReference type="KEGG" id="nvi:100302049"/>
<dbReference type="CTD" id="100302049"/>
<dbReference type="InterPro" id="IPR050430">
    <property type="entry name" value="Peptidase_S1"/>
</dbReference>
<sequence length="269" mass="29942">MRHTFNILLLQCLLIYKLSHAEPSVGVNVQQLKENKYPFVVSIGDNRDPDQIKHFCTGALISNRHVLTSEHCVEDLEYKDIHVLVGSFDLLKGQKIGIKSWLTYDDWADKNGYTSEFANNDIAVLTLSTEVKGINPAVLSNLKNFKLKNTEAIVAGWGVSNSGDIPRFMQTARVRVVPSAECIERIQKVQGARVILPSKLYLCTAATPYALIQGGDSGGPLFNDKLEIIGVNDSSCPEKYRPEQQPDVMNVHASVDYYRSFINDALKTA</sequence>
<evidence type="ECO:0000256" key="5">
    <source>
        <dbReference type="ARBA" id="ARBA00023157"/>
    </source>
</evidence>
<evidence type="ECO:0000256" key="1">
    <source>
        <dbReference type="ARBA" id="ARBA00007664"/>
    </source>
</evidence>
<feature type="signal peptide" evidence="6">
    <location>
        <begin position="1"/>
        <end position="21"/>
    </location>
</feature>
<dbReference type="OrthoDB" id="7699272at2759"/>
<proteinExistence type="inferred from homology"/>